<accession>A0A8H3G3W3</accession>
<comment type="caution">
    <text evidence="1">The sequence shown here is derived from an EMBL/GenBank/DDBJ whole genome shotgun (WGS) entry which is preliminary data.</text>
</comment>
<organism evidence="1 2">
    <name type="scientific">Heterodermia speciosa</name>
    <dbReference type="NCBI Taxonomy" id="116794"/>
    <lineage>
        <taxon>Eukaryota</taxon>
        <taxon>Fungi</taxon>
        <taxon>Dikarya</taxon>
        <taxon>Ascomycota</taxon>
        <taxon>Pezizomycotina</taxon>
        <taxon>Lecanoromycetes</taxon>
        <taxon>OSLEUM clade</taxon>
        <taxon>Lecanoromycetidae</taxon>
        <taxon>Caliciales</taxon>
        <taxon>Physciaceae</taxon>
        <taxon>Heterodermia</taxon>
    </lineage>
</organism>
<protein>
    <submittedName>
        <fullName evidence="1">Uncharacterized protein</fullName>
    </submittedName>
</protein>
<evidence type="ECO:0000313" key="1">
    <source>
        <dbReference type="EMBL" id="CAF9935325.1"/>
    </source>
</evidence>
<proteinExistence type="predicted"/>
<dbReference type="Proteomes" id="UP000664521">
    <property type="component" value="Unassembled WGS sequence"/>
</dbReference>
<reference evidence="1" key="1">
    <citation type="submission" date="2021-03" db="EMBL/GenBank/DDBJ databases">
        <authorList>
            <person name="Tagirdzhanova G."/>
        </authorList>
    </citation>
    <scope>NUCLEOTIDE SEQUENCE</scope>
</reference>
<dbReference type="EMBL" id="CAJPDS010000082">
    <property type="protein sequence ID" value="CAF9935325.1"/>
    <property type="molecule type" value="Genomic_DNA"/>
</dbReference>
<gene>
    <name evidence="1" type="ORF">HETSPECPRED_009745</name>
</gene>
<name>A0A8H3G3W3_9LECA</name>
<dbReference type="AlphaFoldDB" id="A0A8H3G3W3"/>
<keyword evidence="2" id="KW-1185">Reference proteome</keyword>
<evidence type="ECO:0000313" key="2">
    <source>
        <dbReference type="Proteomes" id="UP000664521"/>
    </source>
</evidence>
<sequence length="129" mass="14995">MPRARKPPSDPDHPPPPPVYILSYSTNNPYFFKLPSVEAIISAHQSRKAAIEAGKTWIADMLEQQKQMEEDEQSRRVRWEDEEGWHTGDWEDLDGSWKSMINAKGGFKDLVVCVRRYEVSYVIEEQENT</sequence>